<dbReference type="EMBL" id="VSWC01000196">
    <property type="protein sequence ID" value="KAA1065775.1"/>
    <property type="molecule type" value="Genomic_DNA"/>
</dbReference>
<name>A0A5B0SFR2_PUCGR</name>
<proteinExistence type="predicted"/>
<sequence length="52" mass="6022">MVGGMLPWVLNRVHEDRARQFLRLLAPDIRDIVYGGRQQMNFVPFAKVSEHG</sequence>
<dbReference type="EMBL" id="VDEP01000019">
    <property type="protein sequence ID" value="KAA1136848.1"/>
    <property type="molecule type" value="Genomic_DNA"/>
</dbReference>
<keyword evidence="4" id="KW-1185">Reference proteome</keyword>
<dbReference type="AlphaFoldDB" id="A0A5B0SFR2"/>
<evidence type="ECO:0000313" key="1">
    <source>
        <dbReference type="EMBL" id="KAA1065775.1"/>
    </source>
</evidence>
<accession>A0A5B0SFR2</accession>
<reference evidence="4 5" key="1">
    <citation type="submission" date="2019-05" db="EMBL/GenBank/DDBJ databases">
        <title>Emergence of the Ug99 lineage of the wheat stem rust pathogen through somatic hybridization.</title>
        <authorList>
            <person name="Li F."/>
            <person name="Upadhyaya N.M."/>
            <person name="Sperschneider J."/>
            <person name="Matny O."/>
            <person name="Nguyen-Phuc H."/>
            <person name="Mago R."/>
            <person name="Raley C."/>
            <person name="Miller M.E."/>
            <person name="Silverstein K.A.T."/>
            <person name="Henningsen E."/>
            <person name="Hirsch C.D."/>
            <person name="Visser B."/>
            <person name="Pretorius Z.A."/>
            <person name="Steffenson B.J."/>
            <person name="Schwessinger B."/>
            <person name="Dodds P.N."/>
            <person name="Figueroa M."/>
        </authorList>
    </citation>
    <scope>NUCLEOTIDE SEQUENCE [LARGE SCALE GENOMIC DNA]</scope>
    <source>
        <strain evidence="1">21-0</strain>
        <strain evidence="3 5">Ug99</strain>
    </source>
</reference>
<dbReference type="Proteomes" id="UP000324748">
    <property type="component" value="Unassembled WGS sequence"/>
</dbReference>
<evidence type="ECO:0000313" key="4">
    <source>
        <dbReference type="Proteomes" id="UP000324748"/>
    </source>
</evidence>
<evidence type="ECO:0000313" key="3">
    <source>
        <dbReference type="EMBL" id="KAA1136848.1"/>
    </source>
</evidence>
<organism evidence="3 5">
    <name type="scientific">Puccinia graminis f. sp. tritici</name>
    <dbReference type="NCBI Taxonomy" id="56615"/>
    <lineage>
        <taxon>Eukaryota</taxon>
        <taxon>Fungi</taxon>
        <taxon>Dikarya</taxon>
        <taxon>Basidiomycota</taxon>
        <taxon>Pucciniomycotina</taxon>
        <taxon>Pucciniomycetes</taxon>
        <taxon>Pucciniales</taxon>
        <taxon>Pucciniaceae</taxon>
        <taxon>Puccinia</taxon>
    </lineage>
</organism>
<evidence type="ECO:0000313" key="5">
    <source>
        <dbReference type="Proteomes" id="UP000325313"/>
    </source>
</evidence>
<gene>
    <name evidence="1" type="ORF">PGT21_009807</name>
    <name evidence="3" type="ORF">PGTUg99_001043</name>
    <name evidence="2" type="ORF">PGTUg99_009818</name>
</gene>
<comment type="caution">
    <text evidence="3">The sequence shown here is derived from an EMBL/GenBank/DDBJ whole genome shotgun (WGS) entry which is preliminary data.</text>
</comment>
<dbReference type="Proteomes" id="UP000325313">
    <property type="component" value="Unassembled WGS sequence"/>
</dbReference>
<protein>
    <submittedName>
        <fullName evidence="3">Uncharacterized protein</fullName>
    </submittedName>
</protein>
<evidence type="ECO:0000313" key="2">
    <source>
        <dbReference type="EMBL" id="KAA1132365.1"/>
    </source>
</evidence>
<dbReference type="EMBL" id="VDEP01000082">
    <property type="protein sequence ID" value="KAA1132365.1"/>
    <property type="molecule type" value="Genomic_DNA"/>
</dbReference>